<proteinExistence type="predicted"/>
<feature type="region of interest" description="Disordered" evidence="1">
    <location>
        <begin position="70"/>
        <end position="91"/>
    </location>
</feature>
<sequence>MWVFQDESNPTKVQKHFEENSCLFFFGFIGHVVTLLLENRKTVNSECSAHVTDSAVKLCCGQVSNPVRFDQRDTPLTDEPPSPLKRNDLITTYRPPPQTLAGLSDAYRNMLRQFLRFARPFRISMFSPMVMYRDNDKIDVTMVSVIHTVFDHNQATKRPRQAVSILSAKTTSENAPGVAVKKIAGRTVGHVYERMSAACLKRPTAEAKHIDLRIMAYKLPTCQHRLTNRQIQLICLLLYSARTVAPLILASPVYAVSSDYSLKAYGSLRSRQETTTHKQRFVCIAYRCQNRATDAFDDRNKPSRNVAVLWSPGQLDCTIDDKLI</sequence>
<comment type="caution">
    <text evidence="2">The sequence shown here is derived from an EMBL/GenBank/DDBJ whole genome shotgun (WGS) entry which is preliminary data.</text>
</comment>
<accession>A0A4C1YE21</accession>
<name>A0A4C1YE21_EUMVA</name>
<evidence type="ECO:0000313" key="3">
    <source>
        <dbReference type="Proteomes" id="UP000299102"/>
    </source>
</evidence>
<dbReference type="EMBL" id="BGZK01001151">
    <property type="protein sequence ID" value="GBP72585.1"/>
    <property type="molecule type" value="Genomic_DNA"/>
</dbReference>
<reference evidence="2 3" key="1">
    <citation type="journal article" date="2019" name="Commun. Biol.">
        <title>The bagworm genome reveals a unique fibroin gene that provides high tensile strength.</title>
        <authorList>
            <person name="Kono N."/>
            <person name="Nakamura H."/>
            <person name="Ohtoshi R."/>
            <person name="Tomita M."/>
            <person name="Numata K."/>
            <person name="Arakawa K."/>
        </authorList>
    </citation>
    <scope>NUCLEOTIDE SEQUENCE [LARGE SCALE GENOMIC DNA]</scope>
</reference>
<evidence type="ECO:0000313" key="2">
    <source>
        <dbReference type="EMBL" id="GBP72585.1"/>
    </source>
</evidence>
<protein>
    <submittedName>
        <fullName evidence="2">Uncharacterized protein</fullName>
    </submittedName>
</protein>
<evidence type="ECO:0000256" key="1">
    <source>
        <dbReference type="SAM" id="MobiDB-lite"/>
    </source>
</evidence>
<organism evidence="2 3">
    <name type="scientific">Eumeta variegata</name>
    <name type="common">Bagworm moth</name>
    <name type="synonym">Eumeta japonica</name>
    <dbReference type="NCBI Taxonomy" id="151549"/>
    <lineage>
        <taxon>Eukaryota</taxon>
        <taxon>Metazoa</taxon>
        <taxon>Ecdysozoa</taxon>
        <taxon>Arthropoda</taxon>
        <taxon>Hexapoda</taxon>
        <taxon>Insecta</taxon>
        <taxon>Pterygota</taxon>
        <taxon>Neoptera</taxon>
        <taxon>Endopterygota</taxon>
        <taxon>Lepidoptera</taxon>
        <taxon>Glossata</taxon>
        <taxon>Ditrysia</taxon>
        <taxon>Tineoidea</taxon>
        <taxon>Psychidae</taxon>
        <taxon>Oiketicinae</taxon>
        <taxon>Eumeta</taxon>
    </lineage>
</organism>
<dbReference type="AlphaFoldDB" id="A0A4C1YE21"/>
<gene>
    <name evidence="2" type="ORF">EVAR_50887_1</name>
</gene>
<dbReference type="Proteomes" id="UP000299102">
    <property type="component" value="Unassembled WGS sequence"/>
</dbReference>
<keyword evidence="3" id="KW-1185">Reference proteome</keyword>